<dbReference type="InterPro" id="IPR014756">
    <property type="entry name" value="Ig_E-set"/>
</dbReference>
<dbReference type="InterPro" id="IPR002909">
    <property type="entry name" value="IPT_dom"/>
</dbReference>
<accession>A0A914CFT2</accession>
<keyword evidence="1" id="KW-0732">Signal</keyword>
<feature type="chain" id="PRO_5037317923" evidence="1">
    <location>
        <begin position="32"/>
        <end position="378"/>
    </location>
</feature>
<dbReference type="GO" id="GO:0005886">
    <property type="term" value="C:plasma membrane"/>
    <property type="evidence" value="ECO:0007669"/>
    <property type="project" value="TreeGrafter"/>
</dbReference>
<feature type="signal peptide" evidence="1">
    <location>
        <begin position="1"/>
        <end position="31"/>
    </location>
</feature>
<dbReference type="PANTHER" id="PTHR22625">
    <property type="entry name" value="PLEXIN"/>
    <property type="match status" value="1"/>
</dbReference>
<dbReference type="Pfam" id="PF00041">
    <property type="entry name" value="fn3"/>
    <property type="match status" value="1"/>
</dbReference>
<dbReference type="SMART" id="SM00429">
    <property type="entry name" value="IPT"/>
    <property type="match status" value="1"/>
</dbReference>
<dbReference type="PROSITE" id="PS50853">
    <property type="entry name" value="FN3"/>
    <property type="match status" value="1"/>
</dbReference>
<name>A0A914CFT2_9BILA</name>
<dbReference type="GO" id="GO:0030334">
    <property type="term" value="P:regulation of cell migration"/>
    <property type="evidence" value="ECO:0007669"/>
    <property type="project" value="TreeGrafter"/>
</dbReference>
<dbReference type="GO" id="GO:0002116">
    <property type="term" value="C:semaphorin receptor complex"/>
    <property type="evidence" value="ECO:0007669"/>
    <property type="project" value="TreeGrafter"/>
</dbReference>
<reference evidence="5" key="1">
    <citation type="submission" date="2022-11" db="UniProtKB">
        <authorList>
            <consortium name="WormBaseParasite"/>
        </authorList>
    </citation>
    <scope>IDENTIFICATION</scope>
</reference>
<keyword evidence="4" id="KW-1185">Reference proteome</keyword>
<dbReference type="InterPro" id="IPR036116">
    <property type="entry name" value="FN3_sf"/>
</dbReference>
<feature type="domain" description="Ig-like" evidence="2">
    <location>
        <begin position="76"/>
        <end position="154"/>
    </location>
</feature>
<dbReference type="WBParaSite" id="ACRNAN_Path_990.g3810.t1">
    <property type="protein sequence ID" value="ACRNAN_Path_990.g3810.t1"/>
    <property type="gene ID" value="ACRNAN_Path_990.g3810"/>
</dbReference>
<dbReference type="GO" id="GO:0017154">
    <property type="term" value="F:semaphorin receptor activity"/>
    <property type="evidence" value="ECO:0007669"/>
    <property type="project" value="InterPro"/>
</dbReference>
<evidence type="ECO:0000259" key="3">
    <source>
        <dbReference type="PROSITE" id="PS50853"/>
    </source>
</evidence>
<dbReference type="SUPFAM" id="SSF81296">
    <property type="entry name" value="E set domains"/>
    <property type="match status" value="1"/>
</dbReference>
<dbReference type="InterPro" id="IPR036179">
    <property type="entry name" value="Ig-like_dom_sf"/>
</dbReference>
<dbReference type="SMART" id="SM00060">
    <property type="entry name" value="FN3"/>
    <property type="match status" value="1"/>
</dbReference>
<dbReference type="InterPro" id="IPR031148">
    <property type="entry name" value="Plexin"/>
</dbReference>
<dbReference type="Proteomes" id="UP000887540">
    <property type="component" value="Unplaced"/>
</dbReference>
<dbReference type="InterPro" id="IPR003961">
    <property type="entry name" value="FN3_dom"/>
</dbReference>
<protein>
    <submittedName>
        <fullName evidence="5">Fibronectin type-III domain-containing protein</fullName>
    </submittedName>
</protein>
<evidence type="ECO:0000313" key="4">
    <source>
        <dbReference type="Proteomes" id="UP000887540"/>
    </source>
</evidence>
<dbReference type="AlphaFoldDB" id="A0A914CFT2"/>
<dbReference type="PANTHER" id="PTHR22625:SF70">
    <property type="entry name" value="PLEXIN A, ISOFORM A"/>
    <property type="match status" value="1"/>
</dbReference>
<evidence type="ECO:0000259" key="2">
    <source>
        <dbReference type="PROSITE" id="PS50835"/>
    </source>
</evidence>
<feature type="domain" description="Fibronectin type-III" evidence="3">
    <location>
        <begin position="159"/>
        <end position="256"/>
    </location>
</feature>
<dbReference type="PROSITE" id="PS50835">
    <property type="entry name" value="IG_LIKE"/>
    <property type="match status" value="1"/>
</dbReference>
<dbReference type="SUPFAM" id="SSF48726">
    <property type="entry name" value="Immunoglobulin"/>
    <property type="match status" value="1"/>
</dbReference>
<dbReference type="CDD" id="cd00603">
    <property type="entry name" value="IPT_PCSR"/>
    <property type="match status" value="1"/>
</dbReference>
<dbReference type="Gene3D" id="2.60.40.10">
    <property type="entry name" value="Immunoglobulins"/>
    <property type="match status" value="3"/>
</dbReference>
<proteinExistence type="predicted"/>
<evidence type="ECO:0000313" key="5">
    <source>
        <dbReference type="WBParaSite" id="ACRNAN_Path_990.g3810.t1"/>
    </source>
</evidence>
<organism evidence="4 5">
    <name type="scientific">Acrobeloides nanus</name>
    <dbReference type="NCBI Taxonomy" id="290746"/>
    <lineage>
        <taxon>Eukaryota</taxon>
        <taxon>Metazoa</taxon>
        <taxon>Ecdysozoa</taxon>
        <taxon>Nematoda</taxon>
        <taxon>Chromadorea</taxon>
        <taxon>Rhabditida</taxon>
        <taxon>Tylenchina</taxon>
        <taxon>Cephalobomorpha</taxon>
        <taxon>Cephaloboidea</taxon>
        <taxon>Cephalobidae</taxon>
        <taxon>Acrobeloides</taxon>
    </lineage>
</organism>
<dbReference type="Pfam" id="PF01833">
    <property type="entry name" value="TIG"/>
    <property type="match status" value="1"/>
</dbReference>
<dbReference type="InterPro" id="IPR013783">
    <property type="entry name" value="Ig-like_fold"/>
</dbReference>
<dbReference type="InterPro" id="IPR007110">
    <property type="entry name" value="Ig-like_dom"/>
</dbReference>
<dbReference type="CDD" id="cd00063">
    <property type="entry name" value="FN3"/>
    <property type="match status" value="1"/>
</dbReference>
<dbReference type="SUPFAM" id="SSF49265">
    <property type="entry name" value="Fibronectin type III"/>
    <property type="match status" value="1"/>
</dbReference>
<evidence type="ECO:0000256" key="1">
    <source>
        <dbReference type="SAM" id="SignalP"/>
    </source>
</evidence>
<sequence length="378" mass="41367">MILRKEWPLLAAISTAMGAMLLLLQVSTSVGQTLVDCPAIQPHLSADSNLLNDLQPQDVMRTLRRMKRSVPKKLPPEITLDPPGDTQVLPPHWDIRVKCTATGVPTPIVKWILEDGSQFGPVLQLNYLQTDTTATCYAENNVGKAQAVLQILIAGPGTPPNEIVVIPMLHQEINVKWTSPDMPNGRITEYIIYYGEVPAGAIEPTEWTTVLVPPDEVRHKLTDLKPKTNYAVKMQAISDRGPGVESEPTIVETFPLSPKASEAAEVVVHENNINSEDVDVQSVKINVNASNEGLPVVSKIVPQKGPISGGTNIRIEGENLDTGSEMNVKLGEVPCIITNLTTNYIVCQTKPAKSESFESLEIVSDGESFQFKHQFQFV</sequence>